<keyword evidence="10" id="KW-0807">Transducer</keyword>
<feature type="transmembrane region" description="Helical" evidence="12">
    <location>
        <begin position="47"/>
        <end position="71"/>
    </location>
</feature>
<dbReference type="OrthoDB" id="284782at2759"/>
<evidence type="ECO:0000256" key="8">
    <source>
        <dbReference type="ARBA" id="ARBA00023170"/>
    </source>
</evidence>
<protein>
    <submittedName>
        <fullName evidence="14">CLUMA_CG013689, isoform A</fullName>
    </submittedName>
</protein>
<dbReference type="PROSITE" id="PS50262">
    <property type="entry name" value="G_PROTEIN_RECEP_F1_2"/>
    <property type="match status" value="1"/>
</dbReference>
<evidence type="ECO:0000256" key="6">
    <source>
        <dbReference type="ARBA" id="ARBA00023040"/>
    </source>
</evidence>
<evidence type="ECO:0000256" key="4">
    <source>
        <dbReference type="ARBA" id="ARBA00022692"/>
    </source>
</evidence>
<dbReference type="SUPFAM" id="SSF81321">
    <property type="entry name" value="Family A G protein-coupled receptor-like"/>
    <property type="match status" value="1"/>
</dbReference>
<feature type="domain" description="G-protein coupled receptors family 1 profile" evidence="13">
    <location>
        <begin position="27"/>
        <end position="275"/>
    </location>
</feature>
<name>A0A1J1IJK2_9DIPT</name>
<dbReference type="Pfam" id="PF00001">
    <property type="entry name" value="7tm_1"/>
    <property type="match status" value="1"/>
</dbReference>
<keyword evidence="3" id="KW-1003">Cell membrane</keyword>
<comment type="similarity">
    <text evidence="2">Belongs to the G-protein coupled receptor 1 family.</text>
</comment>
<evidence type="ECO:0000256" key="1">
    <source>
        <dbReference type="ARBA" id="ARBA00004651"/>
    </source>
</evidence>
<evidence type="ECO:0000259" key="13">
    <source>
        <dbReference type="PROSITE" id="PS50262"/>
    </source>
</evidence>
<feature type="transmembrane region" description="Helical" evidence="12">
    <location>
        <begin position="222"/>
        <end position="244"/>
    </location>
</feature>
<evidence type="ECO:0000256" key="10">
    <source>
        <dbReference type="ARBA" id="ARBA00023224"/>
    </source>
</evidence>
<keyword evidence="15" id="KW-1185">Reference proteome</keyword>
<evidence type="ECO:0000256" key="2">
    <source>
        <dbReference type="ARBA" id="ARBA00010663"/>
    </source>
</evidence>
<evidence type="ECO:0000256" key="9">
    <source>
        <dbReference type="ARBA" id="ARBA00023180"/>
    </source>
</evidence>
<comment type="subcellular location">
    <subcellularLocation>
        <location evidence="1">Cell membrane</location>
        <topology evidence="1">Multi-pass membrane protein</topology>
    </subcellularLocation>
</comment>
<dbReference type="PRINTS" id="PR00237">
    <property type="entry name" value="GPCRRHODOPSN"/>
</dbReference>
<keyword evidence="5 12" id="KW-1133">Transmembrane helix</keyword>
<dbReference type="EMBL" id="CVRI01000054">
    <property type="protein sequence ID" value="CRL00423.1"/>
    <property type="molecule type" value="Genomic_DNA"/>
</dbReference>
<dbReference type="GO" id="GO:0004930">
    <property type="term" value="F:G protein-coupled receptor activity"/>
    <property type="evidence" value="ECO:0007669"/>
    <property type="project" value="UniProtKB-KW"/>
</dbReference>
<gene>
    <name evidence="14" type="ORF">CLUMA_CG013689</name>
</gene>
<keyword evidence="8" id="KW-0675">Receptor</keyword>
<dbReference type="AlphaFoldDB" id="A0A1J1IJK2"/>
<dbReference type="PANTHER" id="PTHR24246:SF27">
    <property type="entry name" value="ADENOSINE RECEPTOR, ISOFORM A"/>
    <property type="match status" value="1"/>
</dbReference>
<evidence type="ECO:0000256" key="12">
    <source>
        <dbReference type="SAM" id="Phobius"/>
    </source>
</evidence>
<reference evidence="14 15" key="1">
    <citation type="submission" date="2015-04" db="EMBL/GenBank/DDBJ databases">
        <authorList>
            <person name="Syromyatnikov M.Y."/>
            <person name="Popov V.N."/>
        </authorList>
    </citation>
    <scope>NUCLEOTIDE SEQUENCE [LARGE SCALE GENOMIC DNA]</scope>
</reference>
<feature type="region of interest" description="Disordered" evidence="11">
    <location>
        <begin position="303"/>
        <end position="323"/>
    </location>
</feature>
<keyword evidence="9" id="KW-0325">Glycoprotein</keyword>
<feature type="transmembrane region" description="Helical" evidence="12">
    <location>
        <begin position="83"/>
        <end position="103"/>
    </location>
</feature>
<dbReference type="GO" id="GO:0001973">
    <property type="term" value="P:G protein-coupled adenosine receptor signaling pathway"/>
    <property type="evidence" value="ECO:0007669"/>
    <property type="project" value="TreeGrafter"/>
</dbReference>
<sequence length="323" mass="36541">MTEIILLIVQIFFIILDFSFFCCCIIGNSIVIYVISRDRKLKSKSNYHILSVALADLLIGVLSIPLGVYAGLTGAPHDFQLCLVLNSVLLSVFAVSHFSLLGVSIDRYWAVCYPLTYHVKGSTLTKFMISCCWILGILFGFLPVFGWNSGHFENICDLRVIADLNYLLFVCVTLSFTSTLTMIVLYSFIYRAILKQAKKREEIVANQNETMKQKQEIRAAHTLAMVVGTFIVLWSPGIICLFIISFTKNRELHIDILEFSTILVHCNAAIDPLIYAYRMKNIREALNRLFVCLRKKENLRENSVTTSSDKRSSKTSSIKTTSA</sequence>
<evidence type="ECO:0000313" key="14">
    <source>
        <dbReference type="EMBL" id="CRL00423.1"/>
    </source>
</evidence>
<organism evidence="14 15">
    <name type="scientific">Clunio marinus</name>
    <dbReference type="NCBI Taxonomy" id="568069"/>
    <lineage>
        <taxon>Eukaryota</taxon>
        <taxon>Metazoa</taxon>
        <taxon>Ecdysozoa</taxon>
        <taxon>Arthropoda</taxon>
        <taxon>Hexapoda</taxon>
        <taxon>Insecta</taxon>
        <taxon>Pterygota</taxon>
        <taxon>Neoptera</taxon>
        <taxon>Endopterygota</taxon>
        <taxon>Diptera</taxon>
        <taxon>Nematocera</taxon>
        <taxon>Chironomoidea</taxon>
        <taxon>Chironomidae</taxon>
        <taxon>Clunio</taxon>
    </lineage>
</organism>
<dbReference type="InterPro" id="IPR000276">
    <property type="entry name" value="GPCR_Rhodpsn"/>
</dbReference>
<evidence type="ECO:0000256" key="3">
    <source>
        <dbReference type="ARBA" id="ARBA00022475"/>
    </source>
</evidence>
<evidence type="ECO:0000313" key="15">
    <source>
        <dbReference type="Proteomes" id="UP000183832"/>
    </source>
</evidence>
<dbReference type="InterPro" id="IPR017452">
    <property type="entry name" value="GPCR_Rhodpsn_7TM"/>
</dbReference>
<dbReference type="PANTHER" id="PTHR24246">
    <property type="entry name" value="OLFACTORY RECEPTOR AND ADENOSINE RECEPTOR"/>
    <property type="match status" value="1"/>
</dbReference>
<dbReference type="Gene3D" id="1.20.1070.10">
    <property type="entry name" value="Rhodopsin 7-helix transmembrane proteins"/>
    <property type="match status" value="1"/>
</dbReference>
<evidence type="ECO:0000256" key="7">
    <source>
        <dbReference type="ARBA" id="ARBA00023136"/>
    </source>
</evidence>
<dbReference type="SMART" id="SM01381">
    <property type="entry name" value="7TM_GPCR_Srsx"/>
    <property type="match status" value="1"/>
</dbReference>
<evidence type="ECO:0000256" key="11">
    <source>
        <dbReference type="SAM" id="MobiDB-lite"/>
    </source>
</evidence>
<feature type="transmembrane region" description="Helical" evidence="12">
    <location>
        <begin position="166"/>
        <end position="190"/>
    </location>
</feature>
<dbReference type="GO" id="GO:0005886">
    <property type="term" value="C:plasma membrane"/>
    <property type="evidence" value="ECO:0007669"/>
    <property type="project" value="UniProtKB-SubCell"/>
</dbReference>
<proteinExistence type="inferred from homology"/>
<keyword evidence="7 12" id="KW-0472">Membrane</keyword>
<dbReference type="GO" id="GO:0007189">
    <property type="term" value="P:adenylate cyclase-activating G protein-coupled receptor signaling pathway"/>
    <property type="evidence" value="ECO:0007669"/>
    <property type="project" value="TreeGrafter"/>
</dbReference>
<accession>A0A1J1IJK2</accession>
<dbReference type="STRING" id="568069.A0A1J1IJK2"/>
<feature type="transmembrane region" description="Helical" evidence="12">
    <location>
        <begin position="124"/>
        <end position="146"/>
    </location>
</feature>
<keyword evidence="4 12" id="KW-0812">Transmembrane</keyword>
<keyword evidence="6" id="KW-0297">G-protein coupled receptor</keyword>
<feature type="transmembrane region" description="Helical" evidence="12">
    <location>
        <begin position="6"/>
        <end position="35"/>
    </location>
</feature>
<evidence type="ECO:0000256" key="5">
    <source>
        <dbReference type="ARBA" id="ARBA00022989"/>
    </source>
</evidence>
<dbReference type="Proteomes" id="UP000183832">
    <property type="component" value="Unassembled WGS sequence"/>
</dbReference>
<feature type="compositionally biased region" description="Low complexity" evidence="11">
    <location>
        <begin position="314"/>
        <end position="323"/>
    </location>
</feature>
<feature type="transmembrane region" description="Helical" evidence="12">
    <location>
        <begin position="256"/>
        <end position="277"/>
    </location>
</feature>